<reference evidence="2" key="1">
    <citation type="submission" date="2022-11" db="EMBL/GenBank/DDBJ databases">
        <title>Centuries of genome instability and evolution in soft-shell clam transmissible cancer (bioRxiv).</title>
        <authorList>
            <person name="Hart S.F.M."/>
            <person name="Yonemitsu M.A."/>
            <person name="Giersch R.M."/>
            <person name="Beal B.F."/>
            <person name="Arriagada G."/>
            <person name="Davis B.W."/>
            <person name="Ostrander E.A."/>
            <person name="Goff S.P."/>
            <person name="Metzger M.J."/>
        </authorList>
    </citation>
    <scope>NUCLEOTIDE SEQUENCE</scope>
    <source>
        <strain evidence="2">MELC-2E11</strain>
        <tissue evidence="2">Siphon/mantle</tissue>
    </source>
</reference>
<dbReference type="Proteomes" id="UP001164746">
    <property type="component" value="Chromosome 6"/>
</dbReference>
<keyword evidence="3" id="KW-1185">Reference proteome</keyword>
<organism evidence="2 3">
    <name type="scientific">Mya arenaria</name>
    <name type="common">Soft-shell clam</name>
    <dbReference type="NCBI Taxonomy" id="6604"/>
    <lineage>
        <taxon>Eukaryota</taxon>
        <taxon>Metazoa</taxon>
        <taxon>Spiralia</taxon>
        <taxon>Lophotrochozoa</taxon>
        <taxon>Mollusca</taxon>
        <taxon>Bivalvia</taxon>
        <taxon>Autobranchia</taxon>
        <taxon>Heteroconchia</taxon>
        <taxon>Euheterodonta</taxon>
        <taxon>Imparidentia</taxon>
        <taxon>Neoheterodontei</taxon>
        <taxon>Myida</taxon>
        <taxon>Myoidea</taxon>
        <taxon>Myidae</taxon>
        <taxon>Mya</taxon>
    </lineage>
</organism>
<feature type="coiled-coil region" evidence="1">
    <location>
        <begin position="115"/>
        <end position="142"/>
    </location>
</feature>
<evidence type="ECO:0000313" key="3">
    <source>
        <dbReference type="Proteomes" id="UP001164746"/>
    </source>
</evidence>
<proteinExistence type="predicted"/>
<evidence type="ECO:0000313" key="2">
    <source>
        <dbReference type="EMBL" id="WAR06936.1"/>
    </source>
</evidence>
<protein>
    <submittedName>
        <fullName evidence="2">Uncharacterized protein</fullName>
    </submittedName>
</protein>
<gene>
    <name evidence="2" type="ORF">MAR_016894</name>
</gene>
<sequence>MEDGCQKKIWIRLKRKDIGEENCSGVFCVEISFGQSSQEIKEEISSTCSLCDLKNVVYKLRNHRGSLVPLTWNLAANSSSRPYLLEIVRVHQNIKPKPRSITIKSVNDTVKEKLTDIMSREMKKVEQTLEFLDRRMHDAENVSWKGMFKKNPLW</sequence>
<evidence type="ECO:0000256" key="1">
    <source>
        <dbReference type="SAM" id="Coils"/>
    </source>
</evidence>
<name>A0ABY7EDJ4_MYAAR</name>
<keyword evidence="1" id="KW-0175">Coiled coil</keyword>
<accession>A0ABY7EDJ4</accession>
<dbReference type="EMBL" id="CP111017">
    <property type="protein sequence ID" value="WAR06936.1"/>
    <property type="molecule type" value="Genomic_DNA"/>
</dbReference>